<dbReference type="InterPro" id="IPR050309">
    <property type="entry name" value="Type-B_Carboxylest/Lipase"/>
</dbReference>
<evidence type="ECO:0000256" key="1">
    <source>
        <dbReference type="ARBA" id="ARBA00005964"/>
    </source>
</evidence>
<dbReference type="EMBL" id="ML977163">
    <property type="protein sequence ID" value="KAF1985151.1"/>
    <property type="molecule type" value="Genomic_DNA"/>
</dbReference>
<dbReference type="Gene3D" id="3.40.50.1820">
    <property type="entry name" value="alpha/beta hydrolase"/>
    <property type="match status" value="1"/>
</dbReference>
<evidence type="ECO:0000313" key="5">
    <source>
        <dbReference type="EMBL" id="KAF1985151.1"/>
    </source>
</evidence>
<dbReference type="InterPro" id="IPR029058">
    <property type="entry name" value="AB_hydrolase_fold"/>
</dbReference>
<dbReference type="AlphaFoldDB" id="A0A6G1GW15"/>
<reference evidence="5" key="1">
    <citation type="journal article" date="2020" name="Stud. Mycol.">
        <title>101 Dothideomycetes genomes: a test case for predicting lifestyles and emergence of pathogens.</title>
        <authorList>
            <person name="Haridas S."/>
            <person name="Albert R."/>
            <person name="Binder M."/>
            <person name="Bloem J."/>
            <person name="Labutti K."/>
            <person name="Salamov A."/>
            <person name="Andreopoulos B."/>
            <person name="Baker S."/>
            <person name="Barry K."/>
            <person name="Bills G."/>
            <person name="Bluhm B."/>
            <person name="Cannon C."/>
            <person name="Castanera R."/>
            <person name="Culley D."/>
            <person name="Daum C."/>
            <person name="Ezra D."/>
            <person name="Gonzalez J."/>
            <person name="Henrissat B."/>
            <person name="Kuo A."/>
            <person name="Liang C."/>
            <person name="Lipzen A."/>
            <person name="Lutzoni F."/>
            <person name="Magnuson J."/>
            <person name="Mondo S."/>
            <person name="Nolan M."/>
            <person name="Ohm R."/>
            <person name="Pangilinan J."/>
            <person name="Park H.-J."/>
            <person name="Ramirez L."/>
            <person name="Alfaro M."/>
            <person name="Sun H."/>
            <person name="Tritt A."/>
            <person name="Yoshinaga Y."/>
            <person name="Zwiers L.-H."/>
            <person name="Turgeon B."/>
            <person name="Goodwin S."/>
            <person name="Spatafora J."/>
            <person name="Crous P."/>
            <person name="Grigoriev I."/>
        </authorList>
    </citation>
    <scope>NUCLEOTIDE SEQUENCE</scope>
    <source>
        <strain evidence="5">CBS 113979</strain>
    </source>
</reference>
<dbReference type="OrthoDB" id="408631at2759"/>
<comment type="similarity">
    <text evidence="1 3">Belongs to the type-B carboxylesterase/lipase family.</text>
</comment>
<accession>A0A6G1GW15</accession>
<name>A0A6G1GW15_9PEZI</name>
<dbReference type="PROSITE" id="PS00941">
    <property type="entry name" value="CARBOXYLESTERASE_B_2"/>
    <property type="match status" value="1"/>
</dbReference>
<dbReference type="SUPFAM" id="SSF53474">
    <property type="entry name" value="alpha/beta-Hydrolases"/>
    <property type="match status" value="1"/>
</dbReference>
<dbReference type="InterPro" id="IPR002018">
    <property type="entry name" value="CarbesteraseB"/>
</dbReference>
<keyword evidence="6" id="KW-1185">Reference proteome</keyword>
<organism evidence="5 6">
    <name type="scientific">Aulographum hederae CBS 113979</name>
    <dbReference type="NCBI Taxonomy" id="1176131"/>
    <lineage>
        <taxon>Eukaryota</taxon>
        <taxon>Fungi</taxon>
        <taxon>Dikarya</taxon>
        <taxon>Ascomycota</taxon>
        <taxon>Pezizomycotina</taxon>
        <taxon>Dothideomycetes</taxon>
        <taxon>Pleosporomycetidae</taxon>
        <taxon>Aulographales</taxon>
        <taxon>Aulographaceae</taxon>
    </lineage>
</organism>
<evidence type="ECO:0000313" key="6">
    <source>
        <dbReference type="Proteomes" id="UP000800041"/>
    </source>
</evidence>
<dbReference type="GO" id="GO:0016787">
    <property type="term" value="F:hydrolase activity"/>
    <property type="evidence" value="ECO:0007669"/>
    <property type="project" value="UniProtKB-KW"/>
</dbReference>
<evidence type="ECO:0000259" key="4">
    <source>
        <dbReference type="Pfam" id="PF00135"/>
    </source>
</evidence>
<feature type="domain" description="Carboxylesterase type B" evidence="4">
    <location>
        <begin position="26"/>
        <end position="523"/>
    </location>
</feature>
<gene>
    <name evidence="5" type="ORF">K402DRAFT_110887</name>
</gene>
<dbReference type="Proteomes" id="UP000800041">
    <property type="component" value="Unassembled WGS sequence"/>
</dbReference>
<feature type="signal peptide" evidence="3">
    <location>
        <begin position="1"/>
        <end position="23"/>
    </location>
</feature>
<feature type="chain" id="PRO_5026373662" description="Carboxylic ester hydrolase" evidence="3">
    <location>
        <begin position="24"/>
        <end position="544"/>
    </location>
</feature>
<evidence type="ECO:0000256" key="2">
    <source>
        <dbReference type="ARBA" id="ARBA00022801"/>
    </source>
</evidence>
<dbReference type="Pfam" id="PF00135">
    <property type="entry name" value="COesterase"/>
    <property type="match status" value="1"/>
</dbReference>
<protein>
    <recommendedName>
        <fullName evidence="3">Carboxylic ester hydrolase</fullName>
        <ecNumber evidence="3">3.1.1.-</ecNumber>
    </recommendedName>
</protein>
<dbReference type="PROSITE" id="PS00122">
    <property type="entry name" value="CARBOXYLESTERASE_B_1"/>
    <property type="match status" value="1"/>
</dbReference>
<dbReference type="InterPro" id="IPR019826">
    <property type="entry name" value="Carboxylesterase_B_AS"/>
</dbReference>
<evidence type="ECO:0000256" key="3">
    <source>
        <dbReference type="RuleBase" id="RU361235"/>
    </source>
</evidence>
<dbReference type="InterPro" id="IPR019819">
    <property type="entry name" value="Carboxylesterase_B_CS"/>
</dbReference>
<dbReference type="EC" id="3.1.1.-" evidence="3"/>
<dbReference type="PANTHER" id="PTHR11559">
    <property type="entry name" value="CARBOXYLESTERASE"/>
    <property type="match status" value="1"/>
</dbReference>
<proteinExistence type="inferred from homology"/>
<sequence>MMHQLSFSHYIVLFSLFSQLSFAIEPLVQSSYGPVQGTARNDKTIDWLGLRFGAPPVGDLRFSAPVDPTPSPDNKTFVANQFGSVCVSTPSNPDDTTRSEDCLFLNIFAPQNATRNSNLPVYFFLQGGGFASNAAPNWNGSGLVIASGYNMIVVQPNYRVGLYGFLAGEEIKKGGSVNNGIKDQIKALEWVKKNIKEFGGNPNHVVIGGDSAGAASVMYLITAYGGRDDHLFVAAAAESQSFGTQLSIEQSQYQYDNFVIRTGCASEEDTLKCIRSLSPRDIALVNRVTPYPGAQSAPLYMYSPTIDNDLIPDYTYRLLNQGKFIRVPTIFGDDTNGGTSFAPRSTKDIGESNSWLKDQFPALKLDQLDKLNELYPPTNDAFPNSGPYWRQLSNVYGEMRYLCPGLFASAAYRKFGVPSWNYRYNVEDPGQMASGVGVPHVAEAQVIWGPDYVGGPASLADPQGFNRPIIPVVQAYWISFVRARDPNRFRWAGSPVWEIWGSGSGSEDWNRIKIQTGKTEMERVDEGQRTRCEYLHSIGVDIWQ</sequence>
<keyword evidence="2 3" id="KW-0378">Hydrolase</keyword>
<keyword evidence="3" id="KW-0732">Signal</keyword>